<evidence type="ECO:0000313" key="2">
    <source>
        <dbReference type="EMBL" id="GBP83813.1"/>
    </source>
</evidence>
<protein>
    <submittedName>
        <fullName evidence="2">Uncharacterized protein</fullName>
    </submittedName>
</protein>
<comment type="caution">
    <text evidence="2">The sequence shown here is derived from an EMBL/GenBank/DDBJ whole genome shotgun (WGS) entry which is preliminary data.</text>
</comment>
<gene>
    <name evidence="2" type="ORF">EVAR_56996_1</name>
</gene>
<evidence type="ECO:0000256" key="1">
    <source>
        <dbReference type="SAM" id="MobiDB-lite"/>
    </source>
</evidence>
<dbReference type="EMBL" id="BGZK01001641">
    <property type="protein sequence ID" value="GBP83813.1"/>
    <property type="molecule type" value="Genomic_DNA"/>
</dbReference>
<organism evidence="2 3">
    <name type="scientific">Eumeta variegata</name>
    <name type="common">Bagworm moth</name>
    <name type="synonym">Eumeta japonica</name>
    <dbReference type="NCBI Taxonomy" id="151549"/>
    <lineage>
        <taxon>Eukaryota</taxon>
        <taxon>Metazoa</taxon>
        <taxon>Ecdysozoa</taxon>
        <taxon>Arthropoda</taxon>
        <taxon>Hexapoda</taxon>
        <taxon>Insecta</taxon>
        <taxon>Pterygota</taxon>
        <taxon>Neoptera</taxon>
        <taxon>Endopterygota</taxon>
        <taxon>Lepidoptera</taxon>
        <taxon>Glossata</taxon>
        <taxon>Ditrysia</taxon>
        <taxon>Tineoidea</taxon>
        <taxon>Psychidae</taxon>
        <taxon>Oiketicinae</taxon>
        <taxon>Eumeta</taxon>
    </lineage>
</organism>
<dbReference type="AlphaFoldDB" id="A0A4C1Z9J5"/>
<sequence length="163" mass="18597">MFFYHLGSLNESPLWNSRFKDQRTSFKTRNGNDTNNEVSAPAQKDPSRSRVQRKVFKQYRSGAGRGGRPDPERRASRYSPPPRPRRLHTEGLWRDEIMHYSKLVTLIFLSSCKVILELKQKHETVSTVLLKSRYSKPTAAGARTRGTAIAMRARAAAPIDIDP</sequence>
<name>A0A4C1Z9J5_EUMVA</name>
<reference evidence="2 3" key="1">
    <citation type="journal article" date="2019" name="Commun. Biol.">
        <title>The bagworm genome reveals a unique fibroin gene that provides high tensile strength.</title>
        <authorList>
            <person name="Kono N."/>
            <person name="Nakamura H."/>
            <person name="Ohtoshi R."/>
            <person name="Tomita M."/>
            <person name="Numata K."/>
            <person name="Arakawa K."/>
        </authorList>
    </citation>
    <scope>NUCLEOTIDE SEQUENCE [LARGE SCALE GENOMIC DNA]</scope>
</reference>
<proteinExistence type="predicted"/>
<dbReference type="Proteomes" id="UP000299102">
    <property type="component" value="Unassembled WGS sequence"/>
</dbReference>
<feature type="region of interest" description="Disordered" evidence="1">
    <location>
        <begin position="25"/>
        <end position="87"/>
    </location>
</feature>
<accession>A0A4C1Z9J5</accession>
<feature type="compositionally biased region" description="Polar residues" evidence="1">
    <location>
        <begin position="25"/>
        <end position="38"/>
    </location>
</feature>
<evidence type="ECO:0000313" key="3">
    <source>
        <dbReference type="Proteomes" id="UP000299102"/>
    </source>
</evidence>
<keyword evidence="3" id="KW-1185">Reference proteome</keyword>